<dbReference type="AlphaFoldDB" id="A0A812JXM9"/>
<dbReference type="PANTHER" id="PTHR24071:SF0">
    <property type="entry name" value="GTP-BINDING NUCLEAR PROTEIN RAN"/>
    <property type="match status" value="1"/>
</dbReference>
<evidence type="ECO:0000256" key="3">
    <source>
        <dbReference type="ARBA" id="ARBA00022448"/>
    </source>
</evidence>
<sequence>MNRPAAGLGAFASLVESTCSQRNMCGDVQQPTRELQKASAFARSLQIAPEHQVKRHLTGEFVKKYRPTEGCEMKTLKISTSRGPVRFNVWDTAGQDHLSGLRDGYFIGAQCAMVFFDVTNLQSHQNVSKWVTELRKVAGDIPVVVVGNKVDAGGRLVKAQEGSLLMRKLKVQYYDLSVRSHFNMEAPLLFMSRRLLGDRNLRLTPEAGARPPETALPPAADQRRAAMELAEALNVAIHDSDDDL</sequence>
<dbReference type="Pfam" id="PF00071">
    <property type="entry name" value="Ras"/>
    <property type="match status" value="1"/>
</dbReference>
<dbReference type="PROSITE" id="PS51418">
    <property type="entry name" value="RAN"/>
    <property type="match status" value="1"/>
</dbReference>
<keyword evidence="3 8" id="KW-0813">Transport</keyword>
<dbReference type="SUPFAM" id="SSF52540">
    <property type="entry name" value="P-loop containing nucleoside triphosphate hydrolases"/>
    <property type="match status" value="1"/>
</dbReference>
<dbReference type="InterPro" id="IPR001806">
    <property type="entry name" value="Small_GTPase"/>
</dbReference>
<proteinExistence type="inferred from homology"/>
<comment type="function">
    <text evidence="8">GTP-binding protein involved in nucleocytoplasmic transport. Required for the import of protein into the nucleus and also for RNA export. Involved in chromatin condensation and control of cell cycle.</text>
</comment>
<dbReference type="Gene3D" id="3.40.50.300">
    <property type="entry name" value="P-loop containing nucleotide triphosphate hydrolases"/>
    <property type="match status" value="1"/>
</dbReference>
<evidence type="ECO:0000256" key="7">
    <source>
        <dbReference type="ARBA" id="ARBA00023242"/>
    </source>
</evidence>
<gene>
    <name evidence="9" type="primary">RAN</name>
    <name evidence="9" type="ORF">SNAT2548_LOCUS7786</name>
</gene>
<evidence type="ECO:0000256" key="8">
    <source>
        <dbReference type="RuleBase" id="RU363057"/>
    </source>
</evidence>
<dbReference type="SMART" id="SM00176">
    <property type="entry name" value="RAN"/>
    <property type="match status" value="1"/>
</dbReference>
<dbReference type="InterPro" id="IPR005225">
    <property type="entry name" value="Small_GTP-bd"/>
</dbReference>
<dbReference type="PRINTS" id="PR00627">
    <property type="entry name" value="GTPRANTC4"/>
</dbReference>
<evidence type="ECO:0000256" key="6">
    <source>
        <dbReference type="ARBA" id="ARBA00023134"/>
    </source>
</evidence>
<evidence type="ECO:0000256" key="1">
    <source>
        <dbReference type="ARBA" id="ARBA00004123"/>
    </source>
</evidence>
<keyword evidence="7 8" id="KW-0539">Nucleus</keyword>
<evidence type="ECO:0000256" key="2">
    <source>
        <dbReference type="ARBA" id="ARBA00008028"/>
    </source>
</evidence>
<dbReference type="SMART" id="SM00174">
    <property type="entry name" value="RHO"/>
    <property type="match status" value="1"/>
</dbReference>
<dbReference type="PROSITE" id="PS51419">
    <property type="entry name" value="RAB"/>
    <property type="match status" value="1"/>
</dbReference>
<dbReference type="GO" id="GO:0006606">
    <property type="term" value="P:protein import into nucleus"/>
    <property type="evidence" value="ECO:0007669"/>
    <property type="project" value="TreeGrafter"/>
</dbReference>
<keyword evidence="5 8" id="KW-0653">Protein transport</keyword>
<dbReference type="GO" id="GO:0000054">
    <property type="term" value="P:ribosomal subunit export from nucleus"/>
    <property type="evidence" value="ECO:0007669"/>
    <property type="project" value="TreeGrafter"/>
</dbReference>
<dbReference type="SMART" id="SM00173">
    <property type="entry name" value="RAS"/>
    <property type="match status" value="1"/>
</dbReference>
<dbReference type="GO" id="GO:0003924">
    <property type="term" value="F:GTPase activity"/>
    <property type="evidence" value="ECO:0007669"/>
    <property type="project" value="InterPro"/>
</dbReference>
<evidence type="ECO:0000256" key="5">
    <source>
        <dbReference type="ARBA" id="ARBA00022927"/>
    </source>
</evidence>
<evidence type="ECO:0000313" key="9">
    <source>
        <dbReference type="EMBL" id="CAE7217880.1"/>
    </source>
</evidence>
<comment type="similarity">
    <text evidence="2 8">Belongs to the small GTPase superfamily. Ran family.</text>
</comment>
<keyword evidence="4 8" id="KW-0547">Nucleotide-binding</keyword>
<reference evidence="9" key="1">
    <citation type="submission" date="2021-02" db="EMBL/GenBank/DDBJ databases">
        <authorList>
            <person name="Dougan E. K."/>
            <person name="Rhodes N."/>
            <person name="Thang M."/>
            <person name="Chan C."/>
        </authorList>
    </citation>
    <scope>NUCLEOTIDE SEQUENCE</scope>
</reference>
<dbReference type="SMART" id="SM00175">
    <property type="entry name" value="RAB"/>
    <property type="match status" value="1"/>
</dbReference>
<dbReference type="Proteomes" id="UP000604046">
    <property type="component" value="Unassembled WGS sequence"/>
</dbReference>
<organism evidence="9 10">
    <name type="scientific">Symbiodinium natans</name>
    <dbReference type="NCBI Taxonomy" id="878477"/>
    <lineage>
        <taxon>Eukaryota</taxon>
        <taxon>Sar</taxon>
        <taxon>Alveolata</taxon>
        <taxon>Dinophyceae</taxon>
        <taxon>Suessiales</taxon>
        <taxon>Symbiodiniaceae</taxon>
        <taxon>Symbiodinium</taxon>
    </lineage>
</organism>
<dbReference type="InterPro" id="IPR002041">
    <property type="entry name" value="Ran_GTPase"/>
</dbReference>
<protein>
    <recommendedName>
        <fullName evidence="8">GTP-binding nuclear protein</fullName>
    </recommendedName>
</protein>
<dbReference type="InterPro" id="IPR027417">
    <property type="entry name" value="P-loop_NTPase"/>
</dbReference>
<dbReference type="GO" id="GO:0005634">
    <property type="term" value="C:nucleus"/>
    <property type="evidence" value="ECO:0007669"/>
    <property type="project" value="UniProtKB-SubCell"/>
</dbReference>
<dbReference type="GO" id="GO:0005737">
    <property type="term" value="C:cytoplasm"/>
    <property type="evidence" value="ECO:0007669"/>
    <property type="project" value="TreeGrafter"/>
</dbReference>
<dbReference type="OrthoDB" id="440027at2759"/>
<accession>A0A812JXM9</accession>
<comment type="caution">
    <text evidence="9">The sequence shown here is derived from an EMBL/GenBank/DDBJ whole genome shotgun (WGS) entry which is preliminary data.</text>
</comment>
<evidence type="ECO:0000313" key="10">
    <source>
        <dbReference type="Proteomes" id="UP000604046"/>
    </source>
</evidence>
<dbReference type="PANTHER" id="PTHR24071">
    <property type="entry name" value="RAN GTPASE"/>
    <property type="match status" value="1"/>
</dbReference>
<dbReference type="EMBL" id="CAJNDS010000557">
    <property type="protein sequence ID" value="CAE7217880.1"/>
    <property type="molecule type" value="Genomic_DNA"/>
</dbReference>
<comment type="subcellular location">
    <subcellularLocation>
        <location evidence="1 8">Nucleus</location>
    </subcellularLocation>
</comment>
<evidence type="ECO:0000256" key="4">
    <source>
        <dbReference type="ARBA" id="ARBA00022741"/>
    </source>
</evidence>
<name>A0A812JXM9_9DINO</name>
<dbReference type="NCBIfam" id="TIGR00231">
    <property type="entry name" value="small_GTP"/>
    <property type="match status" value="1"/>
</dbReference>
<dbReference type="GO" id="GO:0005525">
    <property type="term" value="F:GTP binding"/>
    <property type="evidence" value="ECO:0007669"/>
    <property type="project" value="UniProtKB-KW"/>
</dbReference>
<keyword evidence="10" id="KW-1185">Reference proteome</keyword>
<keyword evidence="6 8" id="KW-0342">GTP-binding</keyword>